<keyword evidence="1" id="KW-1133">Transmembrane helix</keyword>
<comment type="caution">
    <text evidence="2">The sequence shown here is derived from an EMBL/GenBank/DDBJ whole genome shotgun (WGS) entry which is preliminary data.</text>
</comment>
<keyword evidence="1" id="KW-0472">Membrane</keyword>
<keyword evidence="1" id="KW-0812">Transmembrane</keyword>
<dbReference type="EMBL" id="LSSL01001296">
    <property type="protein sequence ID" value="OLY82715.1"/>
    <property type="molecule type" value="Genomic_DNA"/>
</dbReference>
<sequence length="516" mass="58931">MTDFRFDDESFPTSPKYLEYASNNHSFNYLLNKNNDKDFENSFINPPKNNIPKHPLIKNNSNSRLPNLSISTNPIRNFQRHPYKYGYGISQDTEALYISASKNRDLILKEQLDSLSRPSTTRTSLSADTKSNWGFLYEGNSEVSESDSVSSRFTDYSNHIIKGAQKSFRTSNQASLHSFNKSSNFDSSNKHFEPNLFDQLYFPILTLFSNIFFISLLYNIIDIINLGEIHSSENINETPVTSNETLLNNNYDYGKFDSYINSNYLQEWTSAEPFPLKTDESYFSFRKLKNKSSKKKHKHKNSIPKISRNISDSDSNFSIGTSDSRSIISSREPSLIYDSEELLYFDSSSTSDEISPYAYHHSFNNSKESNSSKLYNNHPNFDSASYPPVNPNIIRYLDNYDYSHNDPKCLNSIGSSEKPPNIQSETLNVQNRGFLNTLEIDSNDLDGNITSNILSSQLKYQDKYSDKLAPSIVKKDNVSSLSFPTKGPLYYIFFFTTSGLSALQPIVSSLCVRELM</sequence>
<keyword evidence="3" id="KW-1185">Reference proteome</keyword>
<evidence type="ECO:0000256" key="1">
    <source>
        <dbReference type="SAM" id="Phobius"/>
    </source>
</evidence>
<evidence type="ECO:0000313" key="3">
    <source>
        <dbReference type="Proteomes" id="UP000187455"/>
    </source>
</evidence>
<proteinExistence type="predicted"/>
<name>A0A1R0H0R1_9FUNG</name>
<organism evidence="2 3">
    <name type="scientific">Smittium mucronatum</name>
    <dbReference type="NCBI Taxonomy" id="133383"/>
    <lineage>
        <taxon>Eukaryota</taxon>
        <taxon>Fungi</taxon>
        <taxon>Fungi incertae sedis</taxon>
        <taxon>Zoopagomycota</taxon>
        <taxon>Kickxellomycotina</taxon>
        <taxon>Harpellomycetes</taxon>
        <taxon>Harpellales</taxon>
        <taxon>Legeriomycetaceae</taxon>
        <taxon>Smittium</taxon>
    </lineage>
</organism>
<gene>
    <name evidence="2" type="ORF">AYI68_g3156</name>
</gene>
<accession>A0A1R0H0R1</accession>
<evidence type="ECO:0000313" key="2">
    <source>
        <dbReference type="EMBL" id="OLY82715.1"/>
    </source>
</evidence>
<dbReference type="Proteomes" id="UP000187455">
    <property type="component" value="Unassembled WGS sequence"/>
</dbReference>
<protein>
    <submittedName>
        <fullName evidence="2">Uncharacterized protein</fullName>
    </submittedName>
</protein>
<feature type="transmembrane region" description="Helical" evidence="1">
    <location>
        <begin position="489"/>
        <end position="512"/>
    </location>
</feature>
<reference evidence="2 3" key="1">
    <citation type="journal article" date="2016" name="Mol. Biol. Evol.">
        <title>Genome-Wide Survey of Gut Fungi (Harpellales) Reveals the First Horizontally Transferred Ubiquitin Gene from a Mosquito Host.</title>
        <authorList>
            <person name="Wang Y."/>
            <person name="White M.M."/>
            <person name="Kvist S."/>
            <person name="Moncalvo J.M."/>
        </authorList>
    </citation>
    <scope>NUCLEOTIDE SEQUENCE [LARGE SCALE GENOMIC DNA]</scope>
    <source>
        <strain evidence="2 3">ALG-7-W6</strain>
    </source>
</reference>
<dbReference type="AlphaFoldDB" id="A0A1R0H0R1"/>